<gene>
    <name evidence="2" type="ORF">RHAB21_03787</name>
</gene>
<evidence type="ECO:0000313" key="3">
    <source>
        <dbReference type="Proteomes" id="UP000601041"/>
    </source>
</evidence>
<sequence>MTITKLPQADTPTYTHRIDTDEVRPRFDALVEELAHAVFSVDAIATGLNTSLDTVGTIVRSVPSHEGRLLERGIAMLAGFNPDLVVLTQNIRLPVSKAAVELVEMNRPAQYRSLTLDADCSGRKSYTPDLIVLNRKTHVAHVVDVKRSLNSYETSRITDLKTRMLAASLIVPDLLYKEHRRLVAEDVRVVILNAENQRTDIEGGVWPLSHLDHLLEVAGAGEMMKSLQQAFRDRIEQNWKQALQQVTGRGESRGVSATAASPPQANETPVAGPPDADAGPAPEGVVRFGFARIPIARTG</sequence>
<evidence type="ECO:0008006" key="4">
    <source>
        <dbReference type="Google" id="ProtNLM"/>
    </source>
</evidence>
<comment type="caution">
    <text evidence="2">The sequence shown here is derived from an EMBL/GenBank/DDBJ whole genome shotgun (WGS) entry which is preliminary data.</text>
</comment>
<feature type="compositionally biased region" description="Low complexity" evidence="1">
    <location>
        <begin position="273"/>
        <end position="282"/>
    </location>
</feature>
<proteinExistence type="predicted"/>
<feature type="compositionally biased region" description="Polar residues" evidence="1">
    <location>
        <begin position="258"/>
        <end position="267"/>
    </location>
</feature>
<dbReference type="RefSeq" id="WP_142588899.1">
    <property type="nucleotide sequence ID" value="NZ_CABFWE030000011.1"/>
</dbReference>
<dbReference type="Proteomes" id="UP000601041">
    <property type="component" value="Unassembled WGS sequence"/>
</dbReference>
<reference evidence="2 3" key="1">
    <citation type="submission" date="2020-11" db="EMBL/GenBank/DDBJ databases">
        <authorList>
            <person name="Lassalle F."/>
        </authorList>
    </citation>
    <scope>NUCLEOTIDE SEQUENCE [LARGE SCALE GENOMIC DNA]</scope>
    <source>
        <strain evidence="2 3">AB21</strain>
    </source>
</reference>
<protein>
    <recommendedName>
        <fullName evidence="4">PD-(D/E)XK nuclease superfamily protein</fullName>
    </recommendedName>
</protein>
<evidence type="ECO:0000313" key="2">
    <source>
        <dbReference type="EMBL" id="CAD7047481.1"/>
    </source>
</evidence>
<feature type="region of interest" description="Disordered" evidence="1">
    <location>
        <begin position="243"/>
        <end position="283"/>
    </location>
</feature>
<organism evidence="2 3">
    <name type="scientific">Pseudorhizobium halotolerans</name>
    <dbReference type="NCBI Taxonomy" id="1233081"/>
    <lineage>
        <taxon>Bacteria</taxon>
        <taxon>Pseudomonadati</taxon>
        <taxon>Pseudomonadota</taxon>
        <taxon>Alphaproteobacteria</taxon>
        <taxon>Hyphomicrobiales</taxon>
        <taxon>Rhizobiaceae</taxon>
        <taxon>Rhizobium/Agrobacterium group</taxon>
        <taxon>Pseudorhizobium</taxon>
    </lineage>
</organism>
<dbReference type="EMBL" id="CABFWE030000011">
    <property type="protein sequence ID" value="CAD7047481.1"/>
    <property type="molecule type" value="Genomic_DNA"/>
</dbReference>
<evidence type="ECO:0000256" key="1">
    <source>
        <dbReference type="SAM" id="MobiDB-lite"/>
    </source>
</evidence>
<name>A0ABM8PTB7_9HYPH</name>
<keyword evidence="3" id="KW-1185">Reference proteome</keyword>
<accession>A0ABM8PTB7</accession>